<dbReference type="Proteomes" id="UP000663842">
    <property type="component" value="Unassembled WGS sequence"/>
</dbReference>
<sequence length="34" mass="3785">MIAETGSVELSTSPGRPRIIRTNNMIQEVENRGK</sequence>
<gene>
    <name evidence="2" type="ORF">UXM345_LOCUS30636</name>
</gene>
<organism evidence="2 3">
    <name type="scientific">Rotaria magnacalcarata</name>
    <dbReference type="NCBI Taxonomy" id="392030"/>
    <lineage>
        <taxon>Eukaryota</taxon>
        <taxon>Metazoa</taxon>
        <taxon>Spiralia</taxon>
        <taxon>Gnathifera</taxon>
        <taxon>Rotifera</taxon>
        <taxon>Eurotatoria</taxon>
        <taxon>Bdelloidea</taxon>
        <taxon>Philodinida</taxon>
        <taxon>Philodinidae</taxon>
        <taxon>Rotaria</taxon>
    </lineage>
</organism>
<feature type="non-terminal residue" evidence="2">
    <location>
        <position position="34"/>
    </location>
</feature>
<evidence type="ECO:0000256" key="1">
    <source>
        <dbReference type="SAM" id="MobiDB-lite"/>
    </source>
</evidence>
<evidence type="ECO:0000313" key="3">
    <source>
        <dbReference type="Proteomes" id="UP000663842"/>
    </source>
</evidence>
<name>A0A820EMY1_9BILA</name>
<reference evidence="2" key="1">
    <citation type="submission" date="2021-02" db="EMBL/GenBank/DDBJ databases">
        <authorList>
            <person name="Nowell W R."/>
        </authorList>
    </citation>
    <scope>NUCLEOTIDE SEQUENCE</scope>
</reference>
<accession>A0A820EMY1</accession>
<feature type="region of interest" description="Disordered" evidence="1">
    <location>
        <begin position="1"/>
        <end position="34"/>
    </location>
</feature>
<evidence type="ECO:0000313" key="2">
    <source>
        <dbReference type="EMBL" id="CAF4249296.1"/>
    </source>
</evidence>
<proteinExistence type="predicted"/>
<dbReference type="AlphaFoldDB" id="A0A820EMY1"/>
<comment type="caution">
    <text evidence="2">The sequence shown here is derived from an EMBL/GenBank/DDBJ whole genome shotgun (WGS) entry which is preliminary data.</text>
</comment>
<dbReference type="EMBL" id="CAJOBF010008146">
    <property type="protein sequence ID" value="CAF4249296.1"/>
    <property type="molecule type" value="Genomic_DNA"/>
</dbReference>
<protein>
    <submittedName>
        <fullName evidence="2">Uncharacterized protein</fullName>
    </submittedName>
</protein>